<evidence type="ECO:0000259" key="1">
    <source>
        <dbReference type="Pfam" id="PF14534"/>
    </source>
</evidence>
<accession>A0A1I0ZNT0</accession>
<reference evidence="2 3" key="1">
    <citation type="submission" date="2016-10" db="EMBL/GenBank/DDBJ databases">
        <authorList>
            <person name="de Groot N.N."/>
        </authorList>
    </citation>
    <scope>NUCLEOTIDE SEQUENCE [LARGE SCALE GENOMIC DNA]</scope>
    <source>
        <strain evidence="2 3">DSM 23399</strain>
    </source>
</reference>
<dbReference type="Proteomes" id="UP000198790">
    <property type="component" value="Unassembled WGS sequence"/>
</dbReference>
<dbReference type="InterPro" id="IPR032710">
    <property type="entry name" value="NTF2-like_dom_sf"/>
</dbReference>
<sequence length="155" mass="17316">MKNTAILICAFLALSCTQKKFDTKAEGEKIMQISREWSQVASTGDVEKTVDYWAEDAILLSAGQEPLQGKDAIKNMVEESFKIPGFRISWQPQNVVVSESGDMAYIIEDSQISFPDSSGQIQTENNKAVSIWRKQKNGEWKNVIDISTPGPNQNK</sequence>
<dbReference type="OrthoDB" id="1119084at2"/>
<dbReference type="AlphaFoldDB" id="A0A1I0ZNT0"/>
<dbReference type="Gene3D" id="3.10.450.50">
    <property type="match status" value="1"/>
</dbReference>
<dbReference type="Pfam" id="PF14534">
    <property type="entry name" value="DUF4440"/>
    <property type="match status" value="1"/>
</dbReference>
<dbReference type="SUPFAM" id="SSF54427">
    <property type="entry name" value="NTF2-like"/>
    <property type="match status" value="1"/>
</dbReference>
<feature type="domain" description="DUF4440" evidence="1">
    <location>
        <begin position="30"/>
        <end position="141"/>
    </location>
</feature>
<evidence type="ECO:0000313" key="2">
    <source>
        <dbReference type="EMBL" id="SFB26776.1"/>
    </source>
</evidence>
<dbReference type="EMBL" id="FOKK01000006">
    <property type="protein sequence ID" value="SFB26776.1"/>
    <property type="molecule type" value="Genomic_DNA"/>
</dbReference>
<gene>
    <name evidence="2" type="ORF">SAMN04489723_106193</name>
</gene>
<dbReference type="InterPro" id="IPR027843">
    <property type="entry name" value="DUF4440"/>
</dbReference>
<organism evidence="2 3">
    <name type="scientific">Algoriphagus aquimarinus</name>
    <dbReference type="NCBI Taxonomy" id="237018"/>
    <lineage>
        <taxon>Bacteria</taxon>
        <taxon>Pseudomonadati</taxon>
        <taxon>Bacteroidota</taxon>
        <taxon>Cytophagia</taxon>
        <taxon>Cytophagales</taxon>
        <taxon>Cyclobacteriaceae</taxon>
        <taxon>Algoriphagus</taxon>
    </lineage>
</organism>
<dbReference type="PROSITE" id="PS51257">
    <property type="entry name" value="PROKAR_LIPOPROTEIN"/>
    <property type="match status" value="1"/>
</dbReference>
<evidence type="ECO:0000313" key="3">
    <source>
        <dbReference type="Proteomes" id="UP000198790"/>
    </source>
</evidence>
<dbReference type="InterPro" id="IPR011944">
    <property type="entry name" value="Steroid_delta5-4_isomerase"/>
</dbReference>
<name>A0A1I0ZNT0_9BACT</name>
<proteinExistence type="predicted"/>
<dbReference type="STRING" id="237018.SAMN04489723_106193"/>
<dbReference type="RefSeq" id="WP_092896917.1">
    <property type="nucleotide sequence ID" value="NZ_FOKK01000006.1"/>
</dbReference>
<dbReference type="NCBIfam" id="TIGR02246">
    <property type="entry name" value="SgcJ/EcaC family oxidoreductase"/>
    <property type="match status" value="1"/>
</dbReference>
<keyword evidence="3" id="KW-1185">Reference proteome</keyword>
<protein>
    <recommendedName>
        <fullName evidence="1">DUF4440 domain-containing protein</fullName>
    </recommendedName>
</protein>